<evidence type="ECO:0000256" key="2">
    <source>
        <dbReference type="ARBA" id="ARBA00022840"/>
    </source>
</evidence>
<evidence type="ECO:0000256" key="3">
    <source>
        <dbReference type="ARBA" id="ARBA00025768"/>
    </source>
</evidence>
<sequence length="74" mass="8873">LQEREQRAFLRSEVQRRLSKDRLIICDSLNYIKGFRYELFCVGKLVQTTFAVVFCEANVQTSKWLDLQKDENER</sequence>
<organism evidence="5 6">
    <name type="scientific">Ascaris lumbricoides</name>
    <name type="common">Giant roundworm</name>
    <dbReference type="NCBI Taxonomy" id="6252"/>
    <lineage>
        <taxon>Eukaryota</taxon>
        <taxon>Metazoa</taxon>
        <taxon>Ecdysozoa</taxon>
        <taxon>Nematoda</taxon>
        <taxon>Chromadorea</taxon>
        <taxon>Rhabditida</taxon>
        <taxon>Spirurina</taxon>
        <taxon>Ascaridomorpha</taxon>
        <taxon>Ascaridoidea</taxon>
        <taxon>Ascarididae</taxon>
        <taxon>Ascaris</taxon>
    </lineage>
</organism>
<dbReference type="WBParaSite" id="ALUE_0000143401-mRNA-1">
    <property type="protein sequence ID" value="ALUE_0000143401-mRNA-1"/>
    <property type="gene ID" value="ALUE_0000143401"/>
</dbReference>
<keyword evidence="5" id="KW-1185">Reference proteome</keyword>
<evidence type="ECO:0000313" key="6">
    <source>
        <dbReference type="WBParaSite" id="ALUE_0000143401-mRNA-1"/>
    </source>
</evidence>
<protein>
    <recommendedName>
        <fullName evidence="4">Protein KTI12 homolog</fullName>
    </recommendedName>
</protein>
<keyword evidence="1" id="KW-0547">Nucleotide-binding</keyword>
<evidence type="ECO:0000256" key="4">
    <source>
        <dbReference type="ARBA" id="ARBA00026170"/>
    </source>
</evidence>
<dbReference type="Proteomes" id="UP000036681">
    <property type="component" value="Unplaced"/>
</dbReference>
<accession>A0A0M3HIT9</accession>
<name>A0A0M3HIT9_ASCLU</name>
<dbReference type="GO" id="GO:0005524">
    <property type="term" value="F:ATP binding"/>
    <property type="evidence" value="ECO:0007669"/>
    <property type="project" value="UniProtKB-KW"/>
</dbReference>
<evidence type="ECO:0000313" key="5">
    <source>
        <dbReference type="Proteomes" id="UP000036681"/>
    </source>
</evidence>
<dbReference type="Gene3D" id="3.40.50.300">
    <property type="entry name" value="P-loop containing nucleotide triphosphate hydrolases"/>
    <property type="match status" value="1"/>
</dbReference>
<dbReference type="Pfam" id="PF08433">
    <property type="entry name" value="KTI12"/>
    <property type="match status" value="1"/>
</dbReference>
<dbReference type="InterPro" id="IPR013641">
    <property type="entry name" value="KTI12/PSTK"/>
</dbReference>
<dbReference type="PANTHER" id="PTHR12435">
    <property type="match status" value="1"/>
</dbReference>
<reference evidence="6" key="1">
    <citation type="submission" date="2017-02" db="UniProtKB">
        <authorList>
            <consortium name="WormBaseParasite"/>
        </authorList>
    </citation>
    <scope>IDENTIFICATION</scope>
</reference>
<comment type="similarity">
    <text evidence="3">Belongs to the KTI12 family.</text>
</comment>
<dbReference type="AlphaFoldDB" id="A0A0M3HIT9"/>
<evidence type="ECO:0000256" key="1">
    <source>
        <dbReference type="ARBA" id="ARBA00022741"/>
    </source>
</evidence>
<proteinExistence type="inferred from homology"/>
<dbReference type="InterPro" id="IPR027417">
    <property type="entry name" value="P-loop_NTPase"/>
</dbReference>
<keyword evidence="2" id="KW-0067">ATP-binding</keyword>